<reference evidence="1" key="1">
    <citation type="submission" date="2021-05" db="EMBL/GenBank/DDBJ databases">
        <title>Diversity, taxonomy and evolution of archaeal viruses of the class Caudoviricetes.</title>
        <authorList>
            <person name="Liu Y."/>
            <person name="Demina T.A."/>
            <person name="Roux S."/>
            <person name="Aiewsakun P."/>
            <person name="Kazlauskas D."/>
            <person name="Simmonds P."/>
            <person name="Prangishvili D."/>
            <person name="Oksanen H.M."/>
            <person name="Krupovic M."/>
        </authorList>
    </citation>
    <scope>NUCLEOTIDE SEQUENCE</scope>
    <source>
        <strain evidence="1">HATV-2/44</strain>
    </source>
</reference>
<dbReference type="Proteomes" id="UP000827814">
    <property type="component" value="Segment"/>
</dbReference>
<dbReference type="EMBL" id="MZ334525">
    <property type="protein sequence ID" value="UBF23245.1"/>
    <property type="molecule type" value="Genomic_DNA"/>
</dbReference>
<evidence type="ECO:0000313" key="2">
    <source>
        <dbReference type="Proteomes" id="UP000827814"/>
    </source>
</evidence>
<protein>
    <submittedName>
        <fullName evidence="1">Uncharacterized protein</fullName>
    </submittedName>
</protein>
<organism evidence="1 2">
    <name type="scientific">Haloarcula tailed virus 2</name>
    <dbReference type="NCBI Taxonomy" id="2877989"/>
    <lineage>
        <taxon>Viruses</taxon>
        <taxon>Duplodnaviria</taxon>
        <taxon>Heunggongvirae</taxon>
        <taxon>Uroviricota</taxon>
        <taxon>Caudoviricetes</taxon>
        <taxon>Thumleimavirales</taxon>
        <taxon>Soleiviridae</taxon>
        <taxon>Eilatmyovirus</taxon>
        <taxon>Eilatmyovirus salis</taxon>
        <taxon>Eilatmyovirus HATV2</taxon>
    </lineage>
</organism>
<name>A0AAE9BY60_9CAUD</name>
<gene>
    <name evidence="1" type="ORF">HATV-2_gp94</name>
</gene>
<accession>A0AAE9BY60</accession>
<proteinExistence type="predicted"/>
<evidence type="ECO:0000313" key="1">
    <source>
        <dbReference type="EMBL" id="UBF23245.1"/>
    </source>
</evidence>
<sequence>MPLETVQILNTALHINGLEDLAFYGRGYVNHPCCTWAAKSRTNWIWLYHYANAIGDRFERERGKPHASITKMEQFDIRQIFEEMPRGNFTDPPQCMPDWCKDDDVVNGYRKYYYFVKSAEDWFDHSTCANLDWEHIDR</sequence>
<keyword evidence="2" id="KW-1185">Reference proteome</keyword>